<evidence type="ECO:0000256" key="1">
    <source>
        <dbReference type="ARBA" id="ARBA00000548"/>
    </source>
</evidence>
<dbReference type="Pfam" id="PF23166">
    <property type="entry name" value="Ig_N_CWD1"/>
    <property type="match status" value="2"/>
</dbReference>
<dbReference type="SMART" id="SM00642">
    <property type="entry name" value="Aamy"/>
    <property type="match status" value="1"/>
</dbReference>
<accession>A0A540LLS8</accession>
<name>A0A540LLS8_MALBA</name>
<dbReference type="InterPro" id="IPR017853">
    <property type="entry name" value="GH"/>
</dbReference>
<comment type="cofactor">
    <cofactor evidence="2">
        <name>Ca(2+)</name>
        <dbReference type="ChEBI" id="CHEBI:29108"/>
    </cofactor>
</comment>
<comment type="similarity">
    <text evidence="3">Belongs to the glycosyl hydrolase 13 family.</text>
</comment>
<gene>
    <name evidence="13" type="ORF">C1H46_027023</name>
</gene>
<evidence type="ECO:0000259" key="11">
    <source>
        <dbReference type="SMART" id="SM00642"/>
    </source>
</evidence>
<evidence type="ECO:0000256" key="4">
    <source>
        <dbReference type="ARBA" id="ARBA00012595"/>
    </source>
</evidence>
<dbReference type="SMART" id="SM00810">
    <property type="entry name" value="Alpha-amyl_C2"/>
    <property type="match status" value="1"/>
</dbReference>
<dbReference type="InterPro" id="IPR013780">
    <property type="entry name" value="Glyco_hydro_b"/>
</dbReference>
<evidence type="ECO:0000259" key="12">
    <source>
        <dbReference type="SMART" id="SM00810"/>
    </source>
</evidence>
<evidence type="ECO:0000256" key="2">
    <source>
        <dbReference type="ARBA" id="ARBA00001913"/>
    </source>
</evidence>
<dbReference type="AlphaFoldDB" id="A0A540LLS8"/>
<dbReference type="Gene3D" id="2.60.40.1180">
    <property type="entry name" value="Golgi alpha-mannosidase II"/>
    <property type="match status" value="1"/>
</dbReference>
<evidence type="ECO:0000256" key="6">
    <source>
        <dbReference type="ARBA" id="ARBA00022801"/>
    </source>
</evidence>
<keyword evidence="8" id="KW-0326">Glycosidase</keyword>
<evidence type="ECO:0000256" key="5">
    <source>
        <dbReference type="ARBA" id="ARBA00022723"/>
    </source>
</evidence>
<dbReference type="PANTHER" id="PTHR43447">
    <property type="entry name" value="ALPHA-AMYLASE"/>
    <property type="match status" value="1"/>
</dbReference>
<dbReference type="SUPFAM" id="SSF51011">
    <property type="entry name" value="Glycosyl hydrolase domain"/>
    <property type="match status" value="1"/>
</dbReference>
<dbReference type="InterPro" id="IPR006047">
    <property type="entry name" value="GH13_cat_dom"/>
</dbReference>
<dbReference type="STRING" id="106549.A0A540LLS8"/>
<keyword evidence="6" id="KW-0378">Hydrolase</keyword>
<evidence type="ECO:0000256" key="8">
    <source>
        <dbReference type="ARBA" id="ARBA00023295"/>
    </source>
</evidence>
<keyword evidence="14" id="KW-1185">Reference proteome</keyword>
<dbReference type="GO" id="GO:0005975">
    <property type="term" value="P:carbohydrate metabolic process"/>
    <property type="evidence" value="ECO:0007669"/>
    <property type="project" value="InterPro"/>
</dbReference>
<protein>
    <recommendedName>
        <fullName evidence="4">alpha-amylase</fullName>
        <ecNumber evidence="4">3.2.1.1</ecNumber>
    </recommendedName>
    <alternativeName>
        <fullName evidence="9">1,4-alpha-D-glucan glucanohydrolase</fullName>
    </alternativeName>
</protein>
<proteinExistence type="inferred from homology"/>
<dbReference type="CDD" id="cd11314">
    <property type="entry name" value="AmyAc_arch_bac_plant_AmyA"/>
    <property type="match status" value="1"/>
</dbReference>
<reference evidence="13 14" key="1">
    <citation type="journal article" date="2019" name="G3 (Bethesda)">
        <title>Sequencing of a Wild Apple (Malus baccata) Genome Unravels the Differences Between Cultivated and Wild Apple Species Regarding Disease Resistance and Cold Tolerance.</title>
        <authorList>
            <person name="Chen X."/>
        </authorList>
    </citation>
    <scope>NUCLEOTIDE SEQUENCE [LARGE SCALE GENOMIC DNA]</scope>
    <source>
        <strain evidence="14">cv. Shandingzi</strain>
        <tissue evidence="13">Leaves</tissue>
    </source>
</reference>
<dbReference type="Pfam" id="PF07821">
    <property type="entry name" value="Alpha-amyl_C2"/>
    <property type="match status" value="1"/>
</dbReference>
<feature type="domain" description="Alpha-amylase C-terminal beta-sheet" evidence="12">
    <location>
        <begin position="670"/>
        <end position="730"/>
    </location>
</feature>
<evidence type="ECO:0000256" key="7">
    <source>
        <dbReference type="ARBA" id="ARBA00023277"/>
    </source>
</evidence>
<dbReference type="InterPro" id="IPR056301">
    <property type="entry name" value="GWD-like_N_Ig"/>
</dbReference>
<dbReference type="SUPFAM" id="SSF51445">
    <property type="entry name" value="(Trans)glycosidases"/>
    <property type="match status" value="1"/>
</dbReference>
<evidence type="ECO:0000256" key="3">
    <source>
        <dbReference type="ARBA" id="ARBA00008061"/>
    </source>
</evidence>
<feature type="compositionally biased region" description="Basic and acidic residues" evidence="10">
    <location>
        <begin position="271"/>
        <end position="284"/>
    </location>
</feature>
<dbReference type="EMBL" id="VIEB01000536">
    <property type="protein sequence ID" value="TQD87433.1"/>
    <property type="molecule type" value="Genomic_DNA"/>
</dbReference>
<comment type="catalytic activity">
    <reaction evidence="1">
        <text>Endohydrolysis of (1-&gt;4)-alpha-D-glucosidic linkages in polysaccharides containing three or more (1-&gt;4)-alpha-linked D-glucose units.</text>
        <dbReference type="EC" id="3.2.1.1"/>
    </reaction>
</comment>
<comment type="caution">
    <text evidence="13">The sequence shown here is derived from an EMBL/GenBank/DDBJ whole genome shotgun (WGS) entry which is preliminary data.</text>
</comment>
<feature type="domain" description="Glycosyl hydrolase family 13 catalytic" evidence="11">
    <location>
        <begin position="289"/>
        <end position="669"/>
    </location>
</feature>
<evidence type="ECO:0000256" key="9">
    <source>
        <dbReference type="ARBA" id="ARBA00030238"/>
    </source>
</evidence>
<dbReference type="Gene3D" id="3.20.20.80">
    <property type="entry name" value="Glycosidases"/>
    <property type="match status" value="1"/>
</dbReference>
<sequence length="740" mass="82982">MFSVSRVAVAHTMSTVRMEPLLQELHHYRRQKPSHRRPPSNHPLKLSSSFTAFPKKLVVSNGRSFCYFQPPTPRRGPTLGVRAASTDTTTVETSESADPIYKKTFPLKRTEVVEGKIFVKLDHGKNEKKWVLTVGCNLPGKWVLHWGVSFVDDVSCEWEQAPSEMRPAGSVPIKDYAIETPLKESLSSVGGDTSYEVKIDVKPNSAIAAINFVLKDEETGAWYQHRGSDFRVPLVAYPQDDDKVGETKGFGMWPGVLGKLSNVFVKAESSNSKDQDSSGSESRHPQQKTTCVEGFYEELPIAKEISVNNSVTVSVSKCPETAKNLLYLETDLPDNAVVHWGVCRDDTKTWEIPAAPHPPETVVFKDKALRTRLQQKEGGIGCWGLFTLEEGLAGFLFLLKLNESTWLRCVGNDFYIPLSSSKNANVVQSEIQSKDAQVPDGSTEAVEESTAYADGLINEMRNLGRGNKSSGDSFHAAPNIDHSQDFVRKDIREWLCWLRNDIGYDGWRLDFVRGFWGGYVRDYVDASEPYFAVGEYWDSLSYTYGEMDRNQDAHRQRIVDWINATNGTCGAFDVTTKGILHAALERCEYWRLSDEKGKPPGVLGWWPSRAVTFIENHDTGSTQGHWRFPKGKEMQGYAYILTHPGTPTVFYDHIFSHYQSEIAALISLRNRNKLNCRSLVKIIKAERDVYAAIIDEKVAIKIGPGHYEPAGGPQNWNKSLEGGDYKVWEASLVFSAPVCV</sequence>
<dbReference type="Proteomes" id="UP000315295">
    <property type="component" value="Unassembled WGS sequence"/>
</dbReference>
<feature type="region of interest" description="Disordered" evidence="10">
    <location>
        <begin position="268"/>
        <end position="289"/>
    </location>
</feature>
<organism evidence="13 14">
    <name type="scientific">Malus baccata</name>
    <name type="common">Siberian crab apple</name>
    <name type="synonym">Pyrus baccata</name>
    <dbReference type="NCBI Taxonomy" id="106549"/>
    <lineage>
        <taxon>Eukaryota</taxon>
        <taxon>Viridiplantae</taxon>
        <taxon>Streptophyta</taxon>
        <taxon>Embryophyta</taxon>
        <taxon>Tracheophyta</taxon>
        <taxon>Spermatophyta</taxon>
        <taxon>Magnoliopsida</taxon>
        <taxon>eudicotyledons</taxon>
        <taxon>Gunneridae</taxon>
        <taxon>Pentapetalae</taxon>
        <taxon>rosids</taxon>
        <taxon>fabids</taxon>
        <taxon>Rosales</taxon>
        <taxon>Rosaceae</taxon>
        <taxon>Amygdaloideae</taxon>
        <taxon>Maleae</taxon>
        <taxon>Malus</taxon>
    </lineage>
</organism>
<dbReference type="GO" id="GO:0005509">
    <property type="term" value="F:calcium ion binding"/>
    <property type="evidence" value="ECO:0007669"/>
    <property type="project" value="InterPro"/>
</dbReference>
<dbReference type="GO" id="GO:0004556">
    <property type="term" value="F:alpha-amylase activity"/>
    <property type="evidence" value="ECO:0007669"/>
    <property type="project" value="UniProtKB-EC"/>
</dbReference>
<evidence type="ECO:0000313" key="13">
    <source>
        <dbReference type="EMBL" id="TQD87433.1"/>
    </source>
</evidence>
<dbReference type="InterPro" id="IPR012850">
    <property type="entry name" value="A-amylase_bs_C"/>
</dbReference>
<evidence type="ECO:0000256" key="10">
    <source>
        <dbReference type="SAM" id="MobiDB-lite"/>
    </source>
</evidence>
<dbReference type="EC" id="3.2.1.1" evidence="4"/>
<keyword evidence="7" id="KW-0119">Carbohydrate metabolism</keyword>
<keyword evidence="5" id="KW-0479">Metal-binding</keyword>
<evidence type="ECO:0000313" key="14">
    <source>
        <dbReference type="Proteomes" id="UP000315295"/>
    </source>
</evidence>